<evidence type="ECO:0000256" key="2">
    <source>
        <dbReference type="SAM" id="Phobius"/>
    </source>
</evidence>
<gene>
    <name evidence="3" type="ORF">EK21DRAFT_114020</name>
</gene>
<dbReference type="AlphaFoldDB" id="A0A9P4LIP9"/>
<evidence type="ECO:0000313" key="3">
    <source>
        <dbReference type="EMBL" id="KAF2028246.1"/>
    </source>
</evidence>
<keyword evidence="4" id="KW-1185">Reference proteome</keyword>
<keyword evidence="2" id="KW-0472">Membrane</keyword>
<comment type="caution">
    <text evidence="3">The sequence shown here is derived from an EMBL/GenBank/DDBJ whole genome shotgun (WGS) entry which is preliminary data.</text>
</comment>
<dbReference type="Proteomes" id="UP000799777">
    <property type="component" value="Unassembled WGS sequence"/>
</dbReference>
<dbReference type="EMBL" id="ML978215">
    <property type="protein sequence ID" value="KAF2028246.1"/>
    <property type="molecule type" value="Genomic_DNA"/>
</dbReference>
<feature type="transmembrane region" description="Helical" evidence="2">
    <location>
        <begin position="36"/>
        <end position="55"/>
    </location>
</feature>
<protein>
    <submittedName>
        <fullName evidence="3">Uncharacterized protein</fullName>
    </submittedName>
</protein>
<name>A0A9P4LIP9_9PLEO</name>
<sequence>MSRKLPLSFFTSYFGQNVSEIAGDANNPTSWQAGRTATPISAVVIVLALLIAYYITMPDSVSWFWQRPVRYAQRKIREHADKRRTEKERILREAGEHA</sequence>
<accession>A0A9P4LIP9</accession>
<organism evidence="3 4">
    <name type="scientific">Setomelanomma holmii</name>
    <dbReference type="NCBI Taxonomy" id="210430"/>
    <lineage>
        <taxon>Eukaryota</taxon>
        <taxon>Fungi</taxon>
        <taxon>Dikarya</taxon>
        <taxon>Ascomycota</taxon>
        <taxon>Pezizomycotina</taxon>
        <taxon>Dothideomycetes</taxon>
        <taxon>Pleosporomycetidae</taxon>
        <taxon>Pleosporales</taxon>
        <taxon>Pleosporineae</taxon>
        <taxon>Phaeosphaeriaceae</taxon>
        <taxon>Setomelanomma</taxon>
    </lineage>
</organism>
<dbReference type="OrthoDB" id="341259at2759"/>
<proteinExistence type="predicted"/>
<keyword evidence="2" id="KW-0812">Transmembrane</keyword>
<feature type="region of interest" description="Disordered" evidence="1">
    <location>
        <begin position="78"/>
        <end position="98"/>
    </location>
</feature>
<evidence type="ECO:0000313" key="4">
    <source>
        <dbReference type="Proteomes" id="UP000799777"/>
    </source>
</evidence>
<keyword evidence="2" id="KW-1133">Transmembrane helix</keyword>
<reference evidence="3" key="1">
    <citation type="journal article" date="2020" name="Stud. Mycol.">
        <title>101 Dothideomycetes genomes: a test case for predicting lifestyles and emergence of pathogens.</title>
        <authorList>
            <person name="Haridas S."/>
            <person name="Albert R."/>
            <person name="Binder M."/>
            <person name="Bloem J."/>
            <person name="Labutti K."/>
            <person name="Salamov A."/>
            <person name="Andreopoulos B."/>
            <person name="Baker S."/>
            <person name="Barry K."/>
            <person name="Bills G."/>
            <person name="Bluhm B."/>
            <person name="Cannon C."/>
            <person name="Castanera R."/>
            <person name="Culley D."/>
            <person name="Daum C."/>
            <person name="Ezra D."/>
            <person name="Gonzalez J."/>
            <person name="Henrissat B."/>
            <person name="Kuo A."/>
            <person name="Liang C."/>
            <person name="Lipzen A."/>
            <person name="Lutzoni F."/>
            <person name="Magnuson J."/>
            <person name="Mondo S."/>
            <person name="Nolan M."/>
            <person name="Ohm R."/>
            <person name="Pangilinan J."/>
            <person name="Park H.-J."/>
            <person name="Ramirez L."/>
            <person name="Alfaro M."/>
            <person name="Sun H."/>
            <person name="Tritt A."/>
            <person name="Yoshinaga Y."/>
            <person name="Zwiers L.-H."/>
            <person name="Turgeon B."/>
            <person name="Goodwin S."/>
            <person name="Spatafora J."/>
            <person name="Crous P."/>
            <person name="Grigoriev I."/>
        </authorList>
    </citation>
    <scope>NUCLEOTIDE SEQUENCE</scope>
    <source>
        <strain evidence="3">CBS 110217</strain>
    </source>
</reference>
<evidence type="ECO:0000256" key="1">
    <source>
        <dbReference type="SAM" id="MobiDB-lite"/>
    </source>
</evidence>
<dbReference type="Gene3D" id="1.20.58.340">
    <property type="entry name" value="Magnesium transport protein CorA, transmembrane region"/>
    <property type="match status" value="1"/>
</dbReference>